<evidence type="ECO:0000313" key="4">
    <source>
        <dbReference type="Proteomes" id="UP000070409"/>
    </source>
</evidence>
<protein>
    <recommendedName>
        <fullName evidence="5">TIGR04222 domain-containing membrane protein</fullName>
    </recommendedName>
</protein>
<gene>
    <name evidence="3" type="ORF">AXK61_22225</name>
</gene>
<evidence type="ECO:0000256" key="1">
    <source>
        <dbReference type="SAM" id="MobiDB-lite"/>
    </source>
</evidence>
<keyword evidence="2" id="KW-0812">Transmembrane</keyword>
<evidence type="ECO:0008006" key="5">
    <source>
        <dbReference type="Google" id="ProtNLM"/>
    </source>
</evidence>
<dbReference type="NCBIfam" id="TIGR04222">
    <property type="entry name" value="near_uncomplex"/>
    <property type="match status" value="1"/>
</dbReference>
<evidence type="ECO:0000313" key="3">
    <source>
        <dbReference type="EMBL" id="KXO96241.1"/>
    </source>
</evidence>
<dbReference type="RefSeq" id="WP_068745936.1">
    <property type="nucleotide sequence ID" value="NZ_LSRE01000018.1"/>
</dbReference>
<keyword evidence="2" id="KW-0472">Membrane</keyword>
<keyword evidence="2" id="KW-1133">Transmembrane helix</keyword>
<sequence>MTHYLAAGETWGIASGDFLFLYLVLCFFSVGAALITRGATGDRGRRMAVLSPVEVGMLVSDGNAVLAAIAQLRVARVIDQDGTPVRSITREDRATLDWFVRSVGERIASGSTSLVRDLQTPLRQLRSALVRDGLLRRHPRTAGSALLLLPVIVLGFARLGAGMAHGRPVGFLVLAMLAMGGLFLYFAFRTRRRTAAGRRELEAARQRNAYLHPRLQPSMRTYGPQAAAYGAALFGVASLMLFDPVLAAAPAAAQAAAMTPAFTIGGGTGSGSSCSSGSSFSSCSSGSSCGSSSSSSSSCGGGGCGG</sequence>
<dbReference type="InterPro" id="IPR026467">
    <property type="entry name" value="Ser/Gly_Cys_C_dom"/>
</dbReference>
<accession>A0A137ZDI2</accession>
<dbReference type="EMBL" id="LSRE01000018">
    <property type="protein sequence ID" value="KXO96241.1"/>
    <property type="molecule type" value="Genomic_DNA"/>
</dbReference>
<feature type="transmembrane region" description="Helical" evidence="2">
    <location>
        <begin position="145"/>
        <end position="163"/>
    </location>
</feature>
<feature type="compositionally biased region" description="Low complexity" evidence="1">
    <location>
        <begin position="281"/>
        <end position="298"/>
    </location>
</feature>
<dbReference type="Proteomes" id="UP000070409">
    <property type="component" value="Unassembled WGS sequence"/>
</dbReference>
<feature type="transmembrane region" description="Helical" evidence="2">
    <location>
        <begin position="169"/>
        <end position="188"/>
    </location>
</feature>
<organism evidence="3 4">
    <name type="scientific">Tsukamurella pseudospumae</name>
    <dbReference type="NCBI Taxonomy" id="239498"/>
    <lineage>
        <taxon>Bacteria</taxon>
        <taxon>Bacillati</taxon>
        <taxon>Actinomycetota</taxon>
        <taxon>Actinomycetes</taxon>
        <taxon>Mycobacteriales</taxon>
        <taxon>Tsukamurellaceae</taxon>
        <taxon>Tsukamurella</taxon>
    </lineage>
</organism>
<keyword evidence="4" id="KW-1185">Reference proteome</keyword>
<reference evidence="3 4" key="1">
    <citation type="submission" date="2016-02" db="EMBL/GenBank/DDBJ databases">
        <authorList>
            <person name="Teng J.L."/>
            <person name="Tang Y."/>
            <person name="Huang Y."/>
            <person name="Guo F."/>
            <person name="Wei W."/>
            <person name="Chen J.H."/>
            <person name="Wong S.Y."/>
            <person name="Lau S.K."/>
            <person name="Woo P.C."/>
        </authorList>
    </citation>
    <scope>NUCLEOTIDE SEQUENCE [LARGE SCALE GENOMIC DNA]</scope>
    <source>
        <strain evidence="3 4">JCM 13375</strain>
    </source>
</reference>
<feature type="region of interest" description="Disordered" evidence="1">
    <location>
        <begin position="281"/>
        <end position="306"/>
    </location>
</feature>
<feature type="transmembrane region" description="Helical" evidence="2">
    <location>
        <begin position="20"/>
        <end position="39"/>
    </location>
</feature>
<comment type="caution">
    <text evidence="3">The sequence shown here is derived from an EMBL/GenBank/DDBJ whole genome shotgun (WGS) entry which is preliminary data.</text>
</comment>
<proteinExistence type="predicted"/>
<name>A0A137ZDI2_9ACTN</name>
<evidence type="ECO:0000256" key="2">
    <source>
        <dbReference type="SAM" id="Phobius"/>
    </source>
</evidence>